<dbReference type="Proteomes" id="UP000095649">
    <property type="component" value="Unassembled WGS sequence"/>
</dbReference>
<proteinExistence type="predicted"/>
<sequence length="125" mass="14740">MKELKPRIHENGMDYVLVGDYYVPDLKLPEERRPIGHWGRLRQSYLKLHRPMLYNELILSGRLHTVVADLNEQAADRLDLIIRQMMKAEGVTEAMKAENQMLWVQSMNSIRCRAEEIIKTELIYC</sequence>
<evidence type="ECO:0000313" key="2">
    <source>
        <dbReference type="Proteomes" id="UP000095649"/>
    </source>
</evidence>
<accession>A0A173RWP9</accession>
<dbReference type="RefSeq" id="WP_009259855.1">
    <property type="nucleotide sequence ID" value="NZ_CYXN01000003.1"/>
</dbReference>
<organism evidence="1 2">
    <name type="scientific">Faecalibacterium prausnitzii</name>
    <dbReference type="NCBI Taxonomy" id="853"/>
    <lineage>
        <taxon>Bacteria</taxon>
        <taxon>Bacillati</taxon>
        <taxon>Bacillota</taxon>
        <taxon>Clostridia</taxon>
        <taxon>Eubacteriales</taxon>
        <taxon>Oscillospiraceae</taxon>
        <taxon>Faecalibacterium</taxon>
    </lineage>
</organism>
<name>A0A173RWP9_9FIRM</name>
<reference evidence="1 2" key="1">
    <citation type="submission" date="2015-09" db="EMBL/GenBank/DDBJ databases">
        <authorList>
            <consortium name="Pathogen Informatics"/>
        </authorList>
    </citation>
    <scope>NUCLEOTIDE SEQUENCE [LARGE SCALE GENOMIC DNA]</scope>
    <source>
        <strain evidence="1 2">2789STDY5834970</strain>
    </source>
</reference>
<evidence type="ECO:0000313" key="1">
    <source>
        <dbReference type="EMBL" id="CUM81548.1"/>
    </source>
</evidence>
<protein>
    <recommendedName>
        <fullName evidence="3">TnpV protein</fullName>
    </recommendedName>
</protein>
<dbReference type="Pfam" id="PF14198">
    <property type="entry name" value="TnpV"/>
    <property type="match status" value="1"/>
</dbReference>
<dbReference type="EMBL" id="CYXN01000003">
    <property type="protein sequence ID" value="CUM81548.1"/>
    <property type="molecule type" value="Genomic_DNA"/>
</dbReference>
<dbReference type="AlphaFoldDB" id="A0A173RWP9"/>
<gene>
    <name evidence="1" type="ORF">ERS852582_00659</name>
</gene>
<evidence type="ECO:0008006" key="3">
    <source>
        <dbReference type="Google" id="ProtNLM"/>
    </source>
</evidence>
<dbReference type="InterPro" id="IPR026989">
    <property type="entry name" value="TnpV"/>
</dbReference>
<dbReference type="OrthoDB" id="9791178at2"/>